<evidence type="ECO:0000313" key="1">
    <source>
        <dbReference type="EMBL" id="GJT52774.1"/>
    </source>
</evidence>
<comment type="caution">
    <text evidence="1">The sequence shown here is derived from an EMBL/GenBank/DDBJ whole genome shotgun (WGS) entry which is preliminary data.</text>
</comment>
<dbReference type="EMBL" id="BQNB010016526">
    <property type="protein sequence ID" value="GJT52774.1"/>
    <property type="molecule type" value="Genomic_DNA"/>
</dbReference>
<reference evidence="1" key="2">
    <citation type="submission" date="2022-01" db="EMBL/GenBank/DDBJ databases">
        <authorList>
            <person name="Yamashiro T."/>
            <person name="Shiraishi A."/>
            <person name="Satake H."/>
            <person name="Nakayama K."/>
        </authorList>
    </citation>
    <scope>NUCLEOTIDE SEQUENCE</scope>
</reference>
<accession>A0ABQ5EP92</accession>
<sequence>MMYQKNMSEKGLVAESFDWDEEYLSYEDEGVTTVKAFIIIAEDEPTKGKADARSSQWVEINMKKVHRLMSMNDGDERKHVLDYTNVDLDMYNGYSKMDKNKAKKDKTKHGIERV</sequence>
<name>A0ABQ5EP92_9ASTR</name>
<evidence type="ECO:0000313" key="2">
    <source>
        <dbReference type="Proteomes" id="UP001151760"/>
    </source>
</evidence>
<proteinExistence type="predicted"/>
<gene>
    <name evidence="1" type="ORF">Tco_0978931</name>
</gene>
<protein>
    <submittedName>
        <fullName evidence="1">Uncharacterized protein</fullName>
    </submittedName>
</protein>
<dbReference type="Proteomes" id="UP001151760">
    <property type="component" value="Unassembled WGS sequence"/>
</dbReference>
<organism evidence="1 2">
    <name type="scientific">Tanacetum coccineum</name>
    <dbReference type="NCBI Taxonomy" id="301880"/>
    <lineage>
        <taxon>Eukaryota</taxon>
        <taxon>Viridiplantae</taxon>
        <taxon>Streptophyta</taxon>
        <taxon>Embryophyta</taxon>
        <taxon>Tracheophyta</taxon>
        <taxon>Spermatophyta</taxon>
        <taxon>Magnoliopsida</taxon>
        <taxon>eudicotyledons</taxon>
        <taxon>Gunneridae</taxon>
        <taxon>Pentapetalae</taxon>
        <taxon>asterids</taxon>
        <taxon>campanulids</taxon>
        <taxon>Asterales</taxon>
        <taxon>Asteraceae</taxon>
        <taxon>Asteroideae</taxon>
        <taxon>Anthemideae</taxon>
        <taxon>Anthemidinae</taxon>
        <taxon>Tanacetum</taxon>
    </lineage>
</organism>
<reference evidence="1" key="1">
    <citation type="journal article" date="2022" name="Int. J. Mol. Sci.">
        <title>Draft Genome of Tanacetum Coccineum: Genomic Comparison of Closely Related Tanacetum-Family Plants.</title>
        <authorList>
            <person name="Yamashiro T."/>
            <person name="Shiraishi A."/>
            <person name="Nakayama K."/>
            <person name="Satake H."/>
        </authorList>
    </citation>
    <scope>NUCLEOTIDE SEQUENCE</scope>
</reference>
<keyword evidence="2" id="KW-1185">Reference proteome</keyword>